<proteinExistence type="inferred from homology"/>
<sequence>MPEKGGESNRGRGNVYKDKEKPTSIRESNITAAKAVADAVRTSLGPKGMDKMVNLYSIVWSDRLYLKAVNYTCSSTKLKSFVWFL</sequence>
<dbReference type="GO" id="GO:0005524">
    <property type="term" value="F:ATP binding"/>
    <property type="evidence" value="ECO:0007669"/>
    <property type="project" value="InterPro"/>
</dbReference>
<dbReference type="SUPFAM" id="SSF48592">
    <property type="entry name" value="GroEL equatorial domain-like"/>
    <property type="match status" value="1"/>
</dbReference>
<gene>
    <name evidence="3" type="ORF">HOLleu_44767</name>
</gene>
<comment type="caution">
    <text evidence="3">The sequence shown here is derived from an EMBL/GenBank/DDBJ whole genome shotgun (WGS) entry which is preliminary data.</text>
</comment>
<dbReference type="OrthoDB" id="496at2759"/>
<dbReference type="EMBL" id="JAIZAY010001214">
    <property type="protein sequence ID" value="KAJ8017660.1"/>
    <property type="molecule type" value="Genomic_DNA"/>
</dbReference>
<dbReference type="GO" id="GO:0016887">
    <property type="term" value="F:ATP hydrolysis activity"/>
    <property type="evidence" value="ECO:0007669"/>
    <property type="project" value="InterPro"/>
</dbReference>
<comment type="similarity">
    <text evidence="1">Belongs to the TCP-1 chaperonin family.</text>
</comment>
<protein>
    <submittedName>
        <fullName evidence="3">T-complex protein 1 subunit delta</fullName>
    </submittedName>
</protein>
<dbReference type="GO" id="GO:0051082">
    <property type="term" value="F:unfolded protein binding"/>
    <property type="evidence" value="ECO:0007669"/>
    <property type="project" value="InterPro"/>
</dbReference>
<keyword evidence="4" id="KW-1185">Reference proteome</keyword>
<evidence type="ECO:0000313" key="3">
    <source>
        <dbReference type="EMBL" id="KAJ8017660.1"/>
    </source>
</evidence>
<dbReference type="PROSITE" id="PS00750">
    <property type="entry name" value="TCP1_1"/>
    <property type="match status" value="1"/>
</dbReference>
<organism evidence="3 4">
    <name type="scientific">Holothuria leucospilota</name>
    <name type="common">Black long sea cucumber</name>
    <name type="synonym">Mertensiothuria leucospilota</name>
    <dbReference type="NCBI Taxonomy" id="206669"/>
    <lineage>
        <taxon>Eukaryota</taxon>
        <taxon>Metazoa</taxon>
        <taxon>Echinodermata</taxon>
        <taxon>Eleutherozoa</taxon>
        <taxon>Echinozoa</taxon>
        <taxon>Holothuroidea</taxon>
        <taxon>Aspidochirotacea</taxon>
        <taxon>Aspidochirotida</taxon>
        <taxon>Holothuriidae</taxon>
        <taxon>Holothuria</taxon>
    </lineage>
</organism>
<reference evidence="3" key="1">
    <citation type="submission" date="2021-10" db="EMBL/GenBank/DDBJ databases">
        <title>Tropical sea cucumber genome reveals ecological adaptation and Cuvierian tubules defense mechanism.</title>
        <authorList>
            <person name="Chen T."/>
        </authorList>
    </citation>
    <scope>NUCLEOTIDE SEQUENCE</scope>
    <source>
        <strain evidence="3">Nanhai2018</strain>
        <tissue evidence="3">Muscle</tissue>
    </source>
</reference>
<evidence type="ECO:0000313" key="4">
    <source>
        <dbReference type="Proteomes" id="UP001152320"/>
    </source>
</evidence>
<dbReference type="AlphaFoldDB" id="A0A9Q1B980"/>
<dbReference type="GO" id="GO:0006457">
    <property type="term" value="P:protein folding"/>
    <property type="evidence" value="ECO:0007669"/>
    <property type="project" value="InterPro"/>
</dbReference>
<dbReference type="InterPro" id="IPR027413">
    <property type="entry name" value="GROEL-like_equatorial_sf"/>
</dbReference>
<name>A0A9Q1B980_HOLLE</name>
<feature type="region of interest" description="Disordered" evidence="2">
    <location>
        <begin position="1"/>
        <end position="23"/>
    </location>
</feature>
<dbReference type="InterPro" id="IPR002194">
    <property type="entry name" value="Chaperonin_TCP-1_CS"/>
</dbReference>
<evidence type="ECO:0000256" key="2">
    <source>
        <dbReference type="SAM" id="MobiDB-lite"/>
    </source>
</evidence>
<evidence type="ECO:0000256" key="1">
    <source>
        <dbReference type="ARBA" id="ARBA00008020"/>
    </source>
</evidence>
<dbReference type="Proteomes" id="UP001152320">
    <property type="component" value="Unassembled WGS sequence"/>
</dbReference>
<accession>A0A9Q1B980</accession>
<dbReference type="Gene3D" id="1.10.560.10">
    <property type="entry name" value="GroEL-like equatorial domain"/>
    <property type="match status" value="1"/>
</dbReference>